<dbReference type="PANTHER" id="PTHR30622">
    <property type="entry name" value="UNDECAPRENYL-DIPHOSPHATASE"/>
    <property type="match status" value="1"/>
</dbReference>
<evidence type="ECO:0000313" key="19">
    <source>
        <dbReference type="EMBL" id="KIE06867.1"/>
    </source>
</evidence>
<organism evidence="19">
    <name type="scientific">Tolypothrix bouteillei VB521301</name>
    <dbReference type="NCBI Taxonomy" id="1479485"/>
    <lineage>
        <taxon>Bacteria</taxon>
        <taxon>Bacillati</taxon>
        <taxon>Cyanobacteriota</taxon>
        <taxon>Cyanophyceae</taxon>
        <taxon>Nostocales</taxon>
        <taxon>Tolypothrichaceae</taxon>
        <taxon>Tolypothrix</taxon>
    </lineage>
</organism>
<evidence type="ECO:0000256" key="10">
    <source>
        <dbReference type="ARBA" id="ARBA00022989"/>
    </source>
</evidence>
<keyword evidence="13 17" id="KW-0961">Cell wall biogenesis/degradation</keyword>
<evidence type="ECO:0000256" key="9">
    <source>
        <dbReference type="ARBA" id="ARBA00022984"/>
    </source>
</evidence>
<dbReference type="GO" id="GO:0071555">
    <property type="term" value="P:cell wall organization"/>
    <property type="evidence" value="ECO:0007669"/>
    <property type="project" value="UniProtKB-KW"/>
</dbReference>
<keyword evidence="10 17" id="KW-1133">Transmembrane helix</keyword>
<dbReference type="PANTHER" id="PTHR30622:SF4">
    <property type="entry name" value="UNDECAPRENYL-DIPHOSPHATASE"/>
    <property type="match status" value="1"/>
</dbReference>
<evidence type="ECO:0000256" key="14">
    <source>
        <dbReference type="ARBA" id="ARBA00032707"/>
    </source>
</evidence>
<keyword evidence="12 17" id="KW-0046">Antibiotic resistance</keyword>
<keyword evidence="11 17" id="KW-0472">Membrane</keyword>
<evidence type="ECO:0000256" key="11">
    <source>
        <dbReference type="ARBA" id="ARBA00023136"/>
    </source>
</evidence>
<dbReference type="RefSeq" id="WP_038080423.1">
    <property type="nucleotide sequence ID" value="NZ_JHEG04000001.1"/>
</dbReference>
<keyword evidence="6 17" id="KW-0812">Transmembrane</keyword>
<comment type="miscellaneous">
    <text evidence="17">Bacitracin is thought to be involved in the inhibition of peptidoglycan synthesis by sequestering undecaprenyl diphosphate, thereby reducing the pool of lipid carrier available.</text>
</comment>
<keyword evidence="9 17" id="KW-0573">Peptidoglycan synthesis</keyword>
<feature type="transmembrane region" description="Helical" evidence="17">
    <location>
        <begin position="63"/>
        <end position="82"/>
    </location>
</feature>
<accession>A0A0C1MX25</accession>
<keyword evidence="20" id="KW-1185">Reference proteome</keyword>
<keyword evidence="8 17" id="KW-0133">Cell shape</keyword>
<dbReference type="OrthoDB" id="9808289at2"/>
<evidence type="ECO:0000256" key="4">
    <source>
        <dbReference type="ARBA" id="ARBA00021581"/>
    </source>
</evidence>
<dbReference type="Pfam" id="PF02673">
    <property type="entry name" value="BacA"/>
    <property type="match status" value="1"/>
</dbReference>
<evidence type="ECO:0000256" key="8">
    <source>
        <dbReference type="ARBA" id="ARBA00022960"/>
    </source>
</evidence>
<evidence type="ECO:0000256" key="6">
    <source>
        <dbReference type="ARBA" id="ARBA00022692"/>
    </source>
</evidence>
<dbReference type="NCBIfam" id="TIGR00753">
    <property type="entry name" value="undec_PP_bacA"/>
    <property type="match status" value="1"/>
</dbReference>
<reference evidence="18" key="2">
    <citation type="submission" date="2019-11" db="EMBL/GenBank/DDBJ databases">
        <title>Improved Assembly of Tolypothrix boutellei genome.</title>
        <authorList>
            <person name="Sarangi A.N."/>
            <person name="Mukherjee M."/>
            <person name="Ghosh S."/>
            <person name="Singh D."/>
            <person name="Das A."/>
            <person name="Kant S."/>
            <person name="Prusty A."/>
            <person name="Tripathy S."/>
        </authorList>
    </citation>
    <scope>NUCLEOTIDE SEQUENCE</scope>
    <source>
        <strain evidence="18">VB521301</strain>
    </source>
</reference>
<sequence>MLSLLLSTAACPSDIDLGFVELGWFKVIVLGIVQGITELLPISSTAHLRIIPALLGWKDPGSAFSAAMQLASIAAVISYFWYDLKKMTGATVRAISEQNYLDRYFRLAVGVLVGTIPICISGLLLKKTLNACNSPFRTLAVVGLASIVMSLLLAIAEKIGNRDRDFNQLSWKDGIWVGISQALALIPGVSRSGSTLTSGLFLGMERETAARFSFLLGLPAVVLAGALELHTLFKAGLNLNGWITLIIGLITASLSAFAAIYGLLRYLEKHSTWVFVWYRFVMGIFLLIGITAGFLSDRV</sequence>
<feature type="transmembrane region" description="Helical" evidence="17">
    <location>
        <begin position="136"/>
        <end position="155"/>
    </location>
</feature>
<dbReference type="EMBL" id="JHEG04000001">
    <property type="protein sequence ID" value="KAF3889756.1"/>
    <property type="molecule type" value="Genomic_DNA"/>
</dbReference>
<evidence type="ECO:0000313" key="18">
    <source>
        <dbReference type="EMBL" id="KAF3889756.1"/>
    </source>
</evidence>
<comment type="subcellular location">
    <subcellularLocation>
        <location evidence="1 17">Cell membrane</location>
        <topology evidence="1 17">Multi-pass membrane protein</topology>
    </subcellularLocation>
</comment>
<dbReference type="STRING" id="1479485.DA73_0237040"/>
<evidence type="ECO:0000256" key="17">
    <source>
        <dbReference type="HAMAP-Rule" id="MF_01006"/>
    </source>
</evidence>
<dbReference type="HAMAP" id="MF_01006">
    <property type="entry name" value="Undec_diphosphatase"/>
    <property type="match status" value="1"/>
</dbReference>
<feature type="transmembrane region" description="Helical" evidence="17">
    <location>
        <begin position="104"/>
        <end position="124"/>
    </location>
</feature>
<evidence type="ECO:0000256" key="3">
    <source>
        <dbReference type="ARBA" id="ARBA00012374"/>
    </source>
</evidence>
<comment type="caution">
    <text evidence="19">The sequence shown here is derived from an EMBL/GenBank/DDBJ whole genome shotgun (WGS) entry which is preliminary data.</text>
</comment>
<dbReference type="InterPro" id="IPR003824">
    <property type="entry name" value="UppP"/>
</dbReference>
<evidence type="ECO:0000256" key="2">
    <source>
        <dbReference type="ARBA" id="ARBA00010621"/>
    </source>
</evidence>
<dbReference type="GO" id="GO:0008360">
    <property type="term" value="P:regulation of cell shape"/>
    <property type="evidence" value="ECO:0007669"/>
    <property type="project" value="UniProtKB-KW"/>
</dbReference>
<dbReference type="NCBIfam" id="NF001394">
    <property type="entry name" value="PRK00281.2-5"/>
    <property type="match status" value="1"/>
</dbReference>
<evidence type="ECO:0000256" key="5">
    <source>
        <dbReference type="ARBA" id="ARBA00022475"/>
    </source>
</evidence>
<evidence type="ECO:0000256" key="13">
    <source>
        <dbReference type="ARBA" id="ARBA00023316"/>
    </source>
</evidence>
<comment type="function">
    <text evidence="17">Catalyzes the dephosphorylation of undecaprenyl diphosphate (UPP). Confers resistance to bacitracin.</text>
</comment>
<keyword evidence="5 17" id="KW-1003">Cell membrane</keyword>
<dbReference type="EMBL" id="JHEG02000059">
    <property type="protein sequence ID" value="KIE06867.1"/>
    <property type="molecule type" value="Genomic_DNA"/>
</dbReference>
<evidence type="ECO:0000256" key="12">
    <source>
        <dbReference type="ARBA" id="ARBA00023251"/>
    </source>
</evidence>
<feature type="transmembrane region" description="Helical" evidence="17">
    <location>
        <begin position="276"/>
        <end position="295"/>
    </location>
</feature>
<protein>
    <recommendedName>
        <fullName evidence="4 17">Undecaprenyl-diphosphatase</fullName>
        <ecNumber evidence="3 17">3.6.1.27</ecNumber>
    </recommendedName>
    <alternativeName>
        <fullName evidence="15 17">Bacitracin resistance protein</fullName>
    </alternativeName>
    <alternativeName>
        <fullName evidence="14 17">Undecaprenyl pyrophosphate phosphatase</fullName>
    </alternativeName>
</protein>
<evidence type="ECO:0000256" key="15">
    <source>
        <dbReference type="ARBA" id="ARBA00032932"/>
    </source>
</evidence>
<dbReference type="GO" id="GO:0005886">
    <property type="term" value="C:plasma membrane"/>
    <property type="evidence" value="ECO:0007669"/>
    <property type="project" value="UniProtKB-SubCell"/>
</dbReference>
<comment type="catalytic activity">
    <reaction evidence="16 17">
        <text>di-trans,octa-cis-undecaprenyl diphosphate + H2O = di-trans,octa-cis-undecaprenyl phosphate + phosphate + H(+)</text>
        <dbReference type="Rhea" id="RHEA:28094"/>
        <dbReference type="ChEBI" id="CHEBI:15377"/>
        <dbReference type="ChEBI" id="CHEBI:15378"/>
        <dbReference type="ChEBI" id="CHEBI:43474"/>
        <dbReference type="ChEBI" id="CHEBI:58405"/>
        <dbReference type="ChEBI" id="CHEBI:60392"/>
        <dbReference type="EC" id="3.6.1.27"/>
    </reaction>
</comment>
<dbReference type="EC" id="3.6.1.27" evidence="3 17"/>
<dbReference type="GO" id="GO:0050380">
    <property type="term" value="F:undecaprenyl-diphosphatase activity"/>
    <property type="evidence" value="ECO:0007669"/>
    <property type="project" value="UniProtKB-UniRule"/>
</dbReference>
<dbReference type="Proteomes" id="UP000029738">
    <property type="component" value="Unassembled WGS sequence"/>
</dbReference>
<evidence type="ECO:0000256" key="7">
    <source>
        <dbReference type="ARBA" id="ARBA00022801"/>
    </source>
</evidence>
<evidence type="ECO:0000256" key="16">
    <source>
        <dbReference type="ARBA" id="ARBA00047594"/>
    </source>
</evidence>
<comment type="similarity">
    <text evidence="2 17">Belongs to the UppP family.</text>
</comment>
<keyword evidence="7 17" id="KW-0378">Hydrolase</keyword>
<feature type="transmembrane region" description="Helical" evidence="17">
    <location>
        <begin position="239"/>
        <end position="264"/>
    </location>
</feature>
<name>A0A0C1MX25_9CYAN</name>
<evidence type="ECO:0000313" key="20">
    <source>
        <dbReference type="Proteomes" id="UP000029738"/>
    </source>
</evidence>
<gene>
    <name evidence="17" type="primary">uppP</name>
    <name evidence="19" type="ORF">DA73_0237040</name>
    <name evidence="18" type="ORF">DA73_0400033035</name>
</gene>
<evidence type="ECO:0000256" key="1">
    <source>
        <dbReference type="ARBA" id="ARBA00004651"/>
    </source>
</evidence>
<dbReference type="GO" id="GO:0046677">
    <property type="term" value="P:response to antibiotic"/>
    <property type="evidence" value="ECO:0007669"/>
    <property type="project" value="UniProtKB-UniRule"/>
</dbReference>
<feature type="transmembrane region" description="Helical" evidence="17">
    <location>
        <begin position="214"/>
        <end position="233"/>
    </location>
</feature>
<proteinExistence type="inferred from homology"/>
<dbReference type="AlphaFoldDB" id="A0A0C1MX25"/>
<reference evidence="19" key="1">
    <citation type="journal article" date="2015" name="Genome Announc.">
        <title>Draft Genome Sequence of Tolypothrix boutellei Strain VB521301.</title>
        <authorList>
            <person name="Chandrababunaidu M.M."/>
            <person name="Singh D."/>
            <person name="Sen D."/>
            <person name="Bhan S."/>
            <person name="Das S."/>
            <person name="Gupta A."/>
            <person name="Adhikary S.P."/>
            <person name="Tripathy S."/>
        </authorList>
    </citation>
    <scope>NUCLEOTIDE SEQUENCE</scope>
    <source>
        <strain evidence="19">VB521301</strain>
    </source>
</reference>
<dbReference type="GO" id="GO:0009252">
    <property type="term" value="P:peptidoglycan biosynthetic process"/>
    <property type="evidence" value="ECO:0007669"/>
    <property type="project" value="UniProtKB-KW"/>
</dbReference>